<keyword evidence="8" id="KW-1185">Reference proteome</keyword>
<feature type="non-terminal residue" evidence="7">
    <location>
        <position position="142"/>
    </location>
</feature>
<dbReference type="InterPro" id="IPR026532">
    <property type="entry name" value="BRX1"/>
</dbReference>
<keyword evidence="3" id="KW-0690">Ribosome biogenesis</keyword>
<dbReference type="OrthoDB" id="1638493at2759"/>
<evidence type="ECO:0000256" key="5">
    <source>
        <dbReference type="SAM" id="MobiDB-lite"/>
    </source>
</evidence>
<dbReference type="AlphaFoldDB" id="K0TG81"/>
<evidence type="ECO:0000256" key="3">
    <source>
        <dbReference type="ARBA" id="ARBA00022517"/>
    </source>
</evidence>
<feature type="region of interest" description="Disordered" evidence="5">
    <location>
        <begin position="1"/>
        <end position="68"/>
    </location>
</feature>
<evidence type="ECO:0000313" key="7">
    <source>
        <dbReference type="EMBL" id="EJK76059.1"/>
    </source>
</evidence>
<dbReference type="InterPro" id="IPR007109">
    <property type="entry name" value="Brix"/>
</dbReference>
<dbReference type="Proteomes" id="UP000266841">
    <property type="component" value="Unassembled WGS sequence"/>
</dbReference>
<dbReference type="PANTHER" id="PTHR13634">
    <property type="entry name" value="RIBOSOME BIOGENESIS PROTEIN BRIX"/>
    <property type="match status" value="1"/>
</dbReference>
<reference evidence="7 8" key="1">
    <citation type="journal article" date="2012" name="Genome Biol.">
        <title>Genome and low-iron response of an oceanic diatom adapted to chronic iron limitation.</title>
        <authorList>
            <person name="Lommer M."/>
            <person name="Specht M."/>
            <person name="Roy A.S."/>
            <person name="Kraemer L."/>
            <person name="Andreson R."/>
            <person name="Gutowska M.A."/>
            <person name="Wolf J."/>
            <person name="Bergner S.V."/>
            <person name="Schilhabel M.B."/>
            <person name="Klostermeier U.C."/>
            <person name="Beiko R.G."/>
            <person name="Rosenstiel P."/>
            <person name="Hippler M."/>
            <person name="Laroche J."/>
        </authorList>
    </citation>
    <scope>NUCLEOTIDE SEQUENCE [LARGE SCALE GENOMIC DNA]</scope>
    <source>
        <strain evidence="7 8">CCMP1005</strain>
    </source>
</reference>
<dbReference type="PANTHER" id="PTHR13634:SF0">
    <property type="entry name" value="RIBOSOME BIOGENESIS PROTEIN BRX1 HOMOLOG"/>
    <property type="match status" value="1"/>
</dbReference>
<organism evidence="7 8">
    <name type="scientific">Thalassiosira oceanica</name>
    <name type="common">Marine diatom</name>
    <dbReference type="NCBI Taxonomy" id="159749"/>
    <lineage>
        <taxon>Eukaryota</taxon>
        <taxon>Sar</taxon>
        <taxon>Stramenopiles</taxon>
        <taxon>Ochrophyta</taxon>
        <taxon>Bacillariophyta</taxon>
        <taxon>Coscinodiscophyceae</taxon>
        <taxon>Thalassiosirophycidae</taxon>
        <taxon>Thalassiosirales</taxon>
        <taxon>Thalassiosiraceae</taxon>
        <taxon>Thalassiosira</taxon>
    </lineage>
</organism>
<accession>K0TG81</accession>
<dbReference type="PROSITE" id="PS50833">
    <property type="entry name" value="BRIX"/>
    <property type="match status" value="1"/>
</dbReference>
<evidence type="ECO:0000256" key="1">
    <source>
        <dbReference type="ARBA" id="ARBA00004604"/>
    </source>
</evidence>
<evidence type="ECO:0000256" key="4">
    <source>
        <dbReference type="ARBA" id="ARBA00023242"/>
    </source>
</evidence>
<protein>
    <recommendedName>
        <fullName evidence="6">Brix domain-containing protein</fullName>
    </recommendedName>
</protein>
<feature type="compositionally biased region" description="Polar residues" evidence="5">
    <location>
        <begin position="58"/>
        <end position="68"/>
    </location>
</feature>
<proteinExistence type="inferred from homology"/>
<comment type="similarity">
    <text evidence="2">Belongs to the BRX1 family.</text>
</comment>
<dbReference type="GO" id="GO:0006364">
    <property type="term" value="P:rRNA processing"/>
    <property type="evidence" value="ECO:0007669"/>
    <property type="project" value="InterPro"/>
</dbReference>
<keyword evidence="4" id="KW-0539">Nucleus</keyword>
<dbReference type="EMBL" id="AGNL01002562">
    <property type="protein sequence ID" value="EJK76059.1"/>
    <property type="molecule type" value="Genomic_DNA"/>
</dbReference>
<evidence type="ECO:0000256" key="2">
    <source>
        <dbReference type="ARBA" id="ARBA00006369"/>
    </source>
</evidence>
<dbReference type="eggNOG" id="KOG2971">
    <property type="taxonomic scope" value="Eukaryota"/>
</dbReference>
<comment type="subcellular location">
    <subcellularLocation>
        <location evidence="1">Nucleus</location>
        <location evidence="1">Nucleolus</location>
    </subcellularLocation>
</comment>
<feature type="domain" description="Brix" evidence="6">
    <location>
        <begin position="74"/>
        <end position="142"/>
    </location>
</feature>
<name>K0TG81_THAOC</name>
<feature type="compositionally biased region" description="Acidic residues" evidence="5">
    <location>
        <begin position="23"/>
        <end position="49"/>
    </location>
</feature>
<sequence>MAKSRKRQRDLEEQAPTEQVDSPNDESEDDDGPVIEDDDATSSEEEDEGDAPKPTPQPVIQSSIKSDGRYNNKQRLLLLSSRGVTARYRHLLEDLRTMIPHSKKESKLDVGKNYSGGITGGGYGAAVNEIAKVRGCHTVLFL</sequence>
<dbReference type="GO" id="GO:0019843">
    <property type="term" value="F:rRNA binding"/>
    <property type="evidence" value="ECO:0007669"/>
    <property type="project" value="InterPro"/>
</dbReference>
<dbReference type="GO" id="GO:0000027">
    <property type="term" value="P:ribosomal large subunit assembly"/>
    <property type="evidence" value="ECO:0007669"/>
    <property type="project" value="TreeGrafter"/>
</dbReference>
<gene>
    <name evidence="7" type="ORF">THAOC_02199</name>
</gene>
<dbReference type="GO" id="GO:0005730">
    <property type="term" value="C:nucleolus"/>
    <property type="evidence" value="ECO:0007669"/>
    <property type="project" value="UniProtKB-SubCell"/>
</dbReference>
<comment type="caution">
    <text evidence="7">The sequence shown here is derived from an EMBL/GenBank/DDBJ whole genome shotgun (WGS) entry which is preliminary data.</text>
</comment>
<evidence type="ECO:0000259" key="6">
    <source>
        <dbReference type="PROSITE" id="PS50833"/>
    </source>
</evidence>
<evidence type="ECO:0000313" key="8">
    <source>
        <dbReference type="Proteomes" id="UP000266841"/>
    </source>
</evidence>